<proteinExistence type="predicted"/>
<dbReference type="SMART" id="SM00225">
    <property type="entry name" value="BTB"/>
    <property type="match status" value="1"/>
</dbReference>
<name>A0AAD6UBQ6_9AGAR</name>
<dbReference type="Proteomes" id="UP001222325">
    <property type="component" value="Unassembled WGS sequence"/>
</dbReference>
<accession>A0AAD6UBQ6</accession>
<keyword evidence="3" id="KW-1185">Reference proteome</keyword>
<dbReference type="SUPFAM" id="SSF54695">
    <property type="entry name" value="POZ domain"/>
    <property type="match status" value="1"/>
</dbReference>
<dbReference type="Gene3D" id="3.30.710.10">
    <property type="entry name" value="Potassium Channel Kv1.1, Chain A"/>
    <property type="match status" value="1"/>
</dbReference>
<dbReference type="AlphaFoldDB" id="A0AAD6UBQ6"/>
<dbReference type="InterPro" id="IPR011333">
    <property type="entry name" value="SKP1/BTB/POZ_sf"/>
</dbReference>
<reference evidence="2" key="1">
    <citation type="submission" date="2023-03" db="EMBL/GenBank/DDBJ databases">
        <title>Massive genome expansion in bonnet fungi (Mycena s.s.) driven by repeated elements and novel gene families across ecological guilds.</title>
        <authorList>
            <consortium name="Lawrence Berkeley National Laboratory"/>
            <person name="Harder C.B."/>
            <person name="Miyauchi S."/>
            <person name="Viragh M."/>
            <person name="Kuo A."/>
            <person name="Thoen E."/>
            <person name="Andreopoulos B."/>
            <person name="Lu D."/>
            <person name="Skrede I."/>
            <person name="Drula E."/>
            <person name="Henrissat B."/>
            <person name="Morin E."/>
            <person name="Kohler A."/>
            <person name="Barry K."/>
            <person name="LaButti K."/>
            <person name="Morin E."/>
            <person name="Salamov A."/>
            <person name="Lipzen A."/>
            <person name="Mereny Z."/>
            <person name="Hegedus B."/>
            <person name="Baldrian P."/>
            <person name="Stursova M."/>
            <person name="Weitz H."/>
            <person name="Taylor A."/>
            <person name="Grigoriev I.V."/>
            <person name="Nagy L.G."/>
            <person name="Martin F."/>
            <person name="Kauserud H."/>
        </authorList>
    </citation>
    <scope>NUCLEOTIDE SEQUENCE</scope>
    <source>
        <strain evidence="2">CBHHK173m</strain>
    </source>
</reference>
<protein>
    <recommendedName>
        <fullName evidence="1">BTB domain-containing protein</fullName>
    </recommendedName>
</protein>
<comment type="caution">
    <text evidence="2">The sequence shown here is derived from an EMBL/GenBank/DDBJ whole genome shotgun (WGS) entry which is preliminary data.</text>
</comment>
<evidence type="ECO:0000313" key="2">
    <source>
        <dbReference type="EMBL" id="KAJ7097163.1"/>
    </source>
</evidence>
<evidence type="ECO:0000313" key="3">
    <source>
        <dbReference type="Proteomes" id="UP001222325"/>
    </source>
</evidence>
<organism evidence="2 3">
    <name type="scientific">Mycena belliarum</name>
    <dbReference type="NCBI Taxonomy" id="1033014"/>
    <lineage>
        <taxon>Eukaryota</taxon>
        <taxon>Fungi</taxon>
        <taxon>Dikarya</taxon>
        <taxon>Basidiomycota</taxon>
        <taxon>Agaricomycotina</taxon>
        <taxon>Agaricomycetes</taxon>
        <taxon>Agaricomycetidae</taxon>
        <taxon>Agaricales</taxon>
        <taxon>Marasmiineae</taxon>
        <taxon>Mycenaceae</taxon>
        <taxon>Mycena</taxon>
    </lineage>
</organism>
<feature type="domain" description="BTB" evidence="1">
    <location>
        <begin position="22"/>
        <end position="129"/>
    </location>
</feature>
<dbReference type="EMBL" id="JARJCN010000010">
    <property type="protein sequence ID" value="KAJ7097163.1"/>
    <property type="molecule type" value="Genomic_DNA"/>
</dbReference>
<evidence type="ECO:0000259" key="1">
    <source>
        <dbReference type="SMART" id="SM00225"/>
    </source>
</evidence>
<sequence length="318" mass="35530">MNTDSTANVNPTRVEELWFADGNVVIQAGNSLFRVTKGILAARSSTFCDLFALPQSGDFETVDGCPFVRLPDSAEDATAFLRAVFDSSFFERPPNPTTLSDILGILRLSHKYDVAYLRRRALLHLETRYPTTLEAYDASPTAATFDVTNHSDHLLVARLAMQVDAPWICPAALYSACCANIESICGLDSGDPRVPDFLPKAWIIGCAKQHQAYASRPSYYVYIMLPSTRRTCLRPEFCIEVAAKLVDLMAVGDYRAWPDPLKTWRLEATAARPWCGHCLDVSRPKCATYRVEWWSCMPLNYGFPSWPELLAIRDAALS</sequence>
<dbReference type="CDD" id="cd18186">
    <property type="entry name" value="BTB_POZ_ZBTB_KLHL-like"/>
    <property type="match status" value="1"/>
</dbReference>
<dbReference type="InterPro" id="IPR000210">
    <property type="entry name" value="BTB/POZ_dom"/>
</dbReference>
<gene>
    <name evidence="2" type="ORF">B0H15DRAFT_879773</name>
</gene>